<feature type="signal peptide" evidence="3">
    <location>
        <begin position="1"/>
        <end position="23"/>
    </location>
</feature>
<dbReference type="RefSeq" id="WP_184863656.1">
    <property type="nucleotide sequence ID" value="NZ_JACHLK010000016.1"/>
</dbReference>
<feature type="chain" id="PRO_5031479701" evidence="3">
    <location>
        <begin position="24"/>
        <end position="388"/>
    </location>
</feature>
<proteinExistence type="inferred from homology"/>
<sequence>MSRRQFILRATQMAAATSLPAWAFTASAAEEALSARHINLGCSIALTGPLGQAGIEQVAGMKAAFAEVNQAGGVHGREIRMDAKDDAYVASRTLQNVTQMLEAQSVFALISPLGTANTAAILPLIEGKGIPTVGPITGAPSLRSPEQRNVFFVRPSYREETQRLVKQVVDMGLKRIAVVYLDNPFGKEVLKDMSRALDEIKVERAGEFALAVDGKNGAELADKVAAERPGAVLLATTGTANTAFVMPFRAKAAGVPLAGLSVTVISSELPKLAAATRGMALVQVFPDANSQKSVVVRKFQSTMKATNGKPEFMNSGSALEGWVNAQIMIEGLKNAGKDLTRERLRNGLAGIRSLSFGDFNVGFGGKAPYVGSDSIYLAIYAENARRLS</sequence>
<evidence type="ECO:0000259" key="4">
    <source>
        <dbReference type="Pfam" id="PF13458"/>
    </source>
</evidence>
<evidence type="ECO:0000313" key="5">
    <source>
        <dbReference type="EMBL" id="MBB6563043.1"/>
    </source>
</evidence>
<organism evidence="5 6">
    <name type="scientific">Acidovorax soli</name>
    <dbReference type="NCBI Taxonomy" id="592050"/>
    <lineage>
        <taxon>Bacteria</taxon>
        <taxon>Pseudomonadati</taxon>
        <taxon>Pseudomonadota</taxon>
        <taxon>Betaproteobacteria</taxon>
        <taxon>Burkholderiales</taxon>
        <taxon>Comamonadaceae</taxon>
        <taxon>Acidovorax</taxon>
    </lineage>
</organism>
<reference evidence="5 6" key="1">
    <citation type="submission" date="2020-08" db="EMBL/GenBank/DDBJ databases">
        <title>Functional genomics of gut bacteria from endangered species of beetles.</title>
        <authorList>
            <person name="Carlos-Shanley C."/>
        </authorList>
    </citation>
    <scope>NUCLEOTIDE SEQUENCE [LARGE SCALE GENOMIC DNA]</scope>
    <source>
        <strain evidence="5 6">S00198</strain>
    </source>
</reference>
<keyword evidence="2 3" id="KW-0732">Signal</keyword>
<accession>A0A7X0PJD5</accession>
<dbReference type="SUPFAM" id="SSF53822">
    <property type="entry name" value="Periplasmic binding protein-like I"/>
    <property type="match status" value="1"/>
</dbReference>
<dbReference type="Pfam" id="PF13458">
    <property type="entry name" value="Peripla_BP_6"/>
    <property type="match status" value="1"/>
</dbReference>
<evidence type="ECO:0000256" key="3">
    <source>
        <dbReference type="SAM" id="SignalP"/>
    </source>
</evidence>
<dbReference type="InterPro" id="IPR028082">
    <property type="entry name" value="Peripla_BP_I"/>
</dbReference>
<dbReference type="EMBL" id="JACHLK010000016">
    <property type="protein sequence ID" value="MBB6563043.1"/>
    <property type="molecule type" value="Genomic_DNA"/>
</dbReference>
<dbReference type="PANTHER" id="PTHR47235:SF1">
    <property type="entry name" value="BLR6548 PROTEIN"/>
    <property type="match status" value="1"/>
</dbReference>
<comment type="caution">
    <text evidence="5">The sequence shown here is derived from an EMBL/GenBank/DDBJ whole genome shotgun (WGS) entry which is preliminary data.</text>
</comment>
<evidence type="ECO:0000256" key="1">
    <source>
        <dbReference type="ARBA" id="ARBA00010062"/>
    </source>
</evidence>
<dbReference type="PANTHER" id="PTHR47235">
    <property type="entry name" value="BLR6548 PROTEIN"/>
    <property type="match status" value="1"/>
</dbReference>
<dbReference type="Proteomes" id="UP000575083">
    <property type="component" value="Unassembled WGS sequence"/>
</dbReference>
<evidence type="ECO:0000256" key="2">
    <source>
        <dbReference type="ARBA" id="ARBA00022729"/>
    </source>
</evidence>
<keyword evidence="6" id="KW-1185">Reference proteome</keyword>
<dbReference type="CDD" id="cd06326">
    <property type="entry name" value="PBP1_ABC_ligand_binding-like"/>
    <property type="match status" value="1"/>
</dbReference>
<dbReference type="InterPro" id="IPR028081">
    <property type="entry name" value="Leu-bd"/>
</dbReference>
<protein>
    <submittedName>
        <fullName evidence="5">ABC-type branched-subunit amino acid transport system substrate-binding protein</fullName>
    </submittedName>
</protein>
<dbReference type="Gene3D" id="3.40.50.2300">
    <property type="match status" value="2"/>
</dbReference>
<dbReference type="AlphaFoldDB" id="A0A7X0PJD5"/>
<comment type="similarity">
    <text evidence="1">Belongs to the leucine-binding protein family.</text>
</comment>
<gene>
    <name evidence="5" type="ORF">HNP48_005760</name>
</gene>
<feature type="domain" description="Leucine-binding protein" evidence="4">
    <location>
        <begin position="38"/>
        <end position="352"/>
    </location>
</feature>
<name>A0A7X0PJD5_9BURK</name>
<evidence type="ECO:0000313" key="6">
    <source>
        <dbReference type="Proteomes" id="UP000575083"/>
    </source>
</evidence>